<organism evidence="1 2">
    <name type="scientific">Amycolatopsis nalaikhensis</name>
    <dbReference type="NCBI Taxonomy" id="715472"/>
    <lineage>
        <taxon>Bacteria</taxon>
        <taxon>Bacillati</taxon>
        <taxon>Actinomycetota</taxon>
        <taxon>Actinomycetes</taxon>
        <taxon>Pseudonocardiales</taxon>
        <taxon>Pseudonocardiaceae</taxon>
        <taxon>Amycolatopsis</taxon>
    </lineage>
</organism>
<dbReference type="RefSeq" id="WP_285457208.1">
    <property type="nucleotide sequence ID" value="NZ_CP127173.1"/>
</dbReference>
<accession>A0ABY8XVH9</accession>
<keyword evidence="2" id="KW-1185">Reference proteome</keyword>
<evidence type="ECO:0000313" key="2">
    <source>
        <dbReference type="Proteomes" id="UP001227101"/>
    </source>
</evidence>
<proteinExistence type="predicted"/>
<reference evidence="1 2" key="1">
    <citation type="submission" date="2023-06" db="EMBL/GenBank/DDBJ databases">
        <authorList>
            <person name="Oyuntsetseg B."/>
            <person name="Kim S.B."/>
        </authorList>
    </citation>
    <scope>NUCLEOTIDE SEQUENCE [LARGE SCALE GENOMIC DNA]</scope>
    <source>
        <strain evidence="1 2">2-2</strain>
    </source>
</reference>
<dbReference type="Proteomes" id="UP001227101">
    <property type="component" value="Chromosome"/>
</dbReference>
<name>A0ABY8XVH9_9PSEU</name>
<evidence type="ECO:0000313" key="1">
    <source>
        <dbReference type="EMBL" id="WIV59661.1"/>
    </source>
</evidence>
<dbReference type="EMBL" id="CP127173">
    <property type="protein sequence ID" value="WIV59661.1"/>
    <property type="molecule type" value="Genomic_DNA"/>
</dbReference>
<gene>
    <name evidence="1" type="ORF">QP939_14120</name>
</gene>
<sequence length="63" mass="6925">MTVNLVPRASRALDRIVELTGDSKTDTINRALQVYAVLEEAVSKGGELVIRHSSGDQEVIRFV</sequence>
<protein>
    <submittedName>
        <fullName evidence="1">Uncharacterized protein</fullName>
    </submittedName>
</protein>